<feature type="transmembrane region" description="Helical" evidence="6">
    <location>
        <begin position="157"/>
        <end position="178"/>
    </location>
</feature>
<comment type="subcellular location">
    <subcellularLocation>
        <location evidence="1">Cell membrane</location>
        <topology evidence="1">Multi-pass membrane protein</topology>
    </subcellularLocation>
</comment>
<reference evidence="7 8" key="1">
    <citation type="submission" date="2016-11" db="EMBL/GenBank/DDBJ databases">
        <authorList>
            <person name="Jaros S."/>
            <person name="Januszkiewicz K."/>
            <person name="Wedrychowicz H."/>
        </authorList>
    </citation>
    <scope>NUCLEOTIDE SEQUENCE [LARGE SCALE GENOMIC DNA]</scope>
    <source>
        <strain evidence="7 8">DSM 2631</strain>
    </source>
</reference>
<sequence>MSFLKNMFKNNIFKNIIVILSGDSVSTVLTLVCLSMLIRTVGLDQNGVLIMVQTYCLLFNDIFNFQSFNAIIKYLPYAIDNNDLKKIKEYIYQSFSLDVVTAIIATLMGWICLPFVAKFMHWDSSIILYIRIYLITVLMNLQGTAIGILRIYGRFNLVSYINVAIGFIKFIFYCICFFKKSPLFDFLIIETLGEVLRNVFNLIAAYRILKSYNVHKFYKEKFTLDKEFFVFNFYNNIIVTLDLPVNHITTFLINRYLGFADNSIYKVFQKIGGILQKISAPITQVVYPEFCKMTSKKNYKGAIKLCKKMFIYIFSIGIATIVFVLFTNKLWLWLLIPDPKGYVGLLIFYLGINVIIHSFMGLHPLFISLGFIKYNVPIIAISNILYLLYFFALVKYLGLTGVILAIAIQAIMVISLKVLVIRKKRGILVGGTDEL</sequence>
<evidence type="ECO:0000256" key="3">
    <source>
        <dbReference type="ARBA" id="ARBA00022692"/>
    </source>
</evidence>
<evidence type="ECO:0000313" key="7">
    <source>
        <dbReference type="EMBL" id="SHE37300.1"/>
    </source>
</evidence>
<organism evidence="7 8">
    <name type="scientific">Clostridium fallax</name>
    <dbReference type="NCBI Taxonomy" id="1533"/>
    <lineage>
        <taxon>Bacteria</taxon>
        <taxon>Bacillati</taxon>
        <taxon>Bacillota</taxon>
        <taxon>Clostridia</taxon>
        <taxon>Eubacteriales</taxon>
        <taxon>Clostridiaceae</taxon>
        <taxon>Clostridium</taxon>
    </lineage>
</organism>
<keyword evidence="8" id="KW-1185">Reference proteome</keyword>
<dbReference type="InterPro" id="IPR050833">
    <property type="entry name" value="Poly_Biosynth_Transport"/>
</dbReference>
<keyword evidence="3 6" id="KW-0812">Transmembrane</keyword>
<dbReference type="PANTHER" id="PTHR30250:SF11">
    <property type="entry name" value="O-ANTIGEN TRANSPORTER-RELATED"/>
    <property type="match status" value="1"/>
</dbReference>
<gene>
    <name evidence="7" type="ORF">SAMN05443638_101240</name>
</gene>
<name>A0A1M4SYR0_9CLOT</name>
<dbReference type="AlphaFoldDB" id="A0A1M4SYR0"/>
<feature type="transmembrane region" description="Helical" evidence="6">
    <location>
        <begin position="342"/>
        <end position="362"/>
    </location>
</feature>
<proteinExistence type="predicted"/>
<protein>
    <submittedName>
        <fullName evidence="7">Membrane protein involved in the export of O-antigen and teichoic acid</fullName>
    </submittedName>
</protein>
<dbReference type="Proteomes" id="UP000184035">
    <property type="component" value="Unassembled WGS sequence"/>
</dbReference>
<dbReference type="InterPro" id="IPR002797">
    <property type="entry name" value="Polysacc_synth"/>
</dbReference>
<keyword evidence="5 6" id="KW-0472">Membrane</keyword>
<feature type="transmembrane region" description="Helical" evidence="6">
    <location>
        <begin position="310"/>
        <end position="336"/>
    </location>
</feature>
<feature type="transmembrane region" description="Helical" evidence="6">
    <location>
        <begin position="12"/>
        <end position="38"/>
    </location>
</feature>
<dbReference type="GO" id="GO:0005886">
    <property type="term" value="C:plasma membrane"/>
    <property type="evidence" value="ECO:0007669"/>
    <property type="project" value="UniProtKB-SubCell"/>
</dbReference>
<evidence type="ECO:0000313" key="8">
    <source>
        <dbReference type="Proteomes" id="UP000184035"/>
    </source>
</evidence>
<dbReference type="EMBL" id="FQVM01000001">
    <property type="protein sequence ID" value="SHE37300.1"/>
    <property type="molecule type" value="Genomic_DNA"/>
</dbReference>
<keyword evidence="2" id="KW-1003">Cell membrane</keyword>
<evidence type="ECO:0000256" key="1">
    <source>
        <dbReference type="ARBA" id="ARBA00004651"/>
    </source>
</evidence>
<evidence type="ECO:0000256" key="2">
    <source>
        <dbReference type="ARBA" id="ARBA00022475"/>
    </source>
</evidence>
<evidence type="ECO:0000256" key="4">
    <source>
        <dbReference type="ARBA" id="ARBA00022989"/>
    </source>
</evidence>
<evidence type="ECO:0000256" key="5">
    <source>
        <dbReference type="ARBA" id="ARBA00023136"/>
    </source>
</evidence>
<accession>A0A1M4SYR0</accession>
<keyword evidence="4 6" id="KW-1133">Transmembrane helix</keyword>
<dbReference type="STRING" id="1533.SAMN05443638_101240"/>
<dbReference type="Pfam" id="PF01943">
    <property type="entry name" value="Polysacc_synt"/>
    <property type="match status" value="1"/>
</dbReference>
<dbReference type="PANTHER" id="PTHR30250">
    <property type="entry name" value="PST FAMILY PREDICTED COLANIC ACID TRANSPORTER"/>
    <property type="match status" value="1"/>
</dbReference>
<feature type="transmembrane region" description="Helical" evidence="6">
    <location>
        <begin position="90"/>
        <end position="116"/>
    </location>
</feature>
<evidence type="ECO:0000256" key="6">
    <source>
        <dbReference type="SAM" id="Phobius"/>
    </source>
</evidence>
<feature type="transmembrane region" description="Helical" evidence="6">
    <location>
        <begin position="128"/>
        <end position="151"/>
    </location>
</feature>
<feature type="transmembrane region" description="Helical" evidence="6">
    <location>
        <begin position="374"/>
        <end position="392"/>
    </location>
</feature>
<feature type="transmembrane region" description="Helical" evidence="6">
    <location>
        <begin position="398"/>
        <end position="420"/>
    </location>
</feature>